<keyword evidence="7 10" id="KW-0479">Metal-binding</keyword>
<comment type="cofactor">
    <cofactor evidence="7 10">
        <name>Mg(2+)</name>
        <dbReference type="ChEBI" id="CHEBI:18420"/>
    </cofactor>
    <text evidence="7 10">Binds 1 Mg(2+) ion per subunit.</text>
</comment>
<name>A0A059DVV0_9PROT</name>
<evidence type="ECO:0000256" key="7">
    <source>
        <dbReference type="HAMAP-Rule" id="MF_01931"/>
    </source>
</evidence>
<keyword evidence="6 7" id="KW-0315">Glutamine amidotransferase</keyword>
<keyword evidence="13" id="KW-1185">Reference proteome</keyword>
<dbReference type="PANTHER" id="PTHR11907">
    <property type="entry name" value="AMIDOPHOSPHORIBOSYLTRANSFERASE"/>
    <property type="match status" value="1"/>
</dbReference>
<dbReference type="InterPro" id="IPR035584">
    <property type="entry name" value="PurF_N"/>
</dbReference>
<dbReference type="Pfam" id="PF00156">
    <property type="entry name" value="Pribosyltran"/>
    <property type="match status" value="1"/>
</dbReference>
<keyword evidence="4 7" id="KW-0808">Transferase</keyword>
<dbReference type="OrthoDB" id="9801213at2"/>
<evidence type="ECO:0000256" key="2">
    <source>
        <dbReference type="ARBA" id="ARBA00010138"/>
    </source>
</evidence>
<keyword evidence="7 10" id="KW-0460">Magnesium</keyword>
<dbReference type="PROSITE" id="PS51278">
    <property type="entry name" value="GATASE_TYPE_2"/>
    <property type="match status" value="1"/>
</dbReference>
<comment type="pathway">
    <text evidence="1 7 8">Purine metabolism; IMP biosynthesis via de novo pathway; N(1)-(5-phospho-D-ribosyl)glycinamide from 5-phospho-alpha-D-ribose 1-diphosphate: step 1/2.</text>
</comment>
<dbReference type="InterPro" id="IPR029055">
    <property type="entry name" value="Ntn_hydrolases_N"/>
</dbReference>
<sequence length="483" mass="52910">MVLFDHDDDKPREECGVFGIYGNHEASLLTALGLHALQHRGQEACGMITFDGKRFPSERHLGMVGEHFGGDLRTRLPGHAAIGHNRYSTQGRTMLRNVQPIFADLAGGGFAVAHNGNLTNSRKLRHDLVKDGAIFQSTMDTEVILHLVARSTGKNFLDRLVDALQKIEGGYALVGLTGKKLIGARDPVGLRPLILGKLGEAYVLASETCALDIIGAEFVREVDNGEIVVISDKGVESYRFAAKRPTSPCVFEYVYFARPDSIMQGRSIYEVRRRMGHQLAAETPAEADVIVPVPDSGVPAALGFSEASGIPFQMGIIRNHYVGRTFIQPTQTGRQSAVSKKHSPNRAVLEGKRVILVDDSIVRGNTSKKIVQMVRDAGAKEIHFRSASPPIVNPDFYGIDMAAKSELFAAIHTHEEMTNELKVDSLGFLSVPGLYKAIGEPERNAMQPQFSDHCFTGDYPTLLVDNEHAESDKERQLSLLDDA</sequence>
<dbReference type="CDD" id="cd00715">
    <property type="entry name" value="GPATase_N"/>
    <property type="match status" value="1"/>
</dbReference>
<comment type="similarity">
    <text evidence="2 7 8">In the C-terminal section; belongs to the purine/pyrimidine phosphoribosyltransferase family.</text>
</comment>
<evidence type="ECO:0000256" key="3">
    <source>
        <dbReference type="ARBA" id="ARBA00022676"/>
    </source>
</evidence>
<dbReference type="InterPro" id="IPR005854">
    <property type="entry name" value="PurF"/>
</dbReference>
<keyword evidence="3 7" id="KW-0328">Glycosyltransferase</keyword>
<dbReference type="GO" id="GO:0004044">
    <property type="term" value="F:amidophosphoribosyltransferase activity"/>
    <property type="evidence" value="ECO:0007669"/>
    <property type="project" value="UniProtKB-UniRule"/>
</dbReference>
<evidence type="ECO:0000256" key="9">
    <source>
        <dbReference type="PIRSR" id="PIRSR000485-1"/>
    </source>
</evidence>
<dbReference type="Pfam" id="PF13537">
    <property type="entry name" value="GATase_7"/>
    <property type="match status" value="1"/>
</dbReference>
<dbReference type="GeneID" id="92500162"/>
<gene>
    <name evidence="7" type="primary">purF</name>
    <name evidence="12" type="ORF">HY36_11820</name>
</gene>
<dbReference type="InterPro" id="IPR000836">
    <property type="entry name" value="PRTase_dom"/>
</dbReference>
<dbReference type="InterPro" id="IPR017932">
    <property type="entry name" value="GATase_2_dom"/>
</dbReference>
<dbReference type="STRING" id="1280948.HY36_11820"/>
<evidence type="ECO:0000256" key="6">
    <source>
        <dbReference type="ARBA" id="ARBA00022962"/>
    </source>
</evidence>
<accession>A0A059DVV0</accession>
<dbReference type="InterPro" id="IPR029057">
    <property type="entry name" value="PRTase-like"/>
</dbReference>
<dbReference type="SUPFAM" id="SSF53271">
    <property type="entry name" value="PRTase-like"/>
    <property type="match status" value="1"/>
</dbReference>
<keyword evidence="5 7" id="KW-0658">Purine biosynthesis</keyword>
<evidence type="ECO:0000256" key="1">
    <source>
        <dbReference type="ARBA" id="ARBA00005209"/>
    </source>
</evidence>
<comment type="catalytic activity">
    <reaction evidence="7 8">
        <text>5-phospho-beta-D-ribosylamine + L-glutamate + diphosphate = 5-phospho-alpha-D-ribose 1-diphosphate + L-glutamine + H2O</text>
        <dbReference type="Rhea" id="RHEA:14905"/>
        <dbReference type="ChEBI" id="CHEBI:15377"/>
        <dbReference type="ChEBI" id="CHEBI:29985"/>
        <dbReference type="ChEBI" id="CHEBI:33019"/>
        <dbReference type="ChEBI" id="CHEBI:58017"/>
        <dbReference type="ChEBI" id="CHEBI:58359"/>
        <dbReference type="ChEBI" id="CHEBI:58681"/>
        <dbReference type="EC" id="2.4.2.14"/>
    </reaction>
</comment>
<dbReference type="RefSeq" id="WP_035555604.1">
    <property type="nucleotide sequence ID" value="NZ_AWFH01000063.1"/>
</dbReference>
<evidence type="ECO:0000259" key="11">
    <source>
        <dbReference type="PROSITE" id="PS51278"/>
    </source>
</evidence>
<dbReference type="NCBIfam" id="TIGR01134">
    <property type="entry name" value="purF"/>
    <property type="match status" value="1"/>
</dbReference>
<dbReference type="PATRIC" id="fig|1280948.3.peg.3487"/>
<feature type="domain" description="Glutamine amidotransferase type-2" evidence="11">
    <location>
        <begin position="15"/>
        <end position="233"/>
    </location>
</feature>
<evidence type="ECO:0000256" key="8">
    <source>
        <dbReference type="PIRNR" id="PIRNR000485"/>
    </source>
</evidence>
<dbReference type="Gene3D" id="3.60.20.10">
    <property type="entry name" value="Glutamine Phosphoribosylpyrophosphate, subunit 1, domain 1"/>
    <property type="match status" value="1"/>
</dbReference>
<dbReference type="GO" id="GO:0000287">
    <property type="term" value="F:magnesium ion binding"/>
    <property type="evidence" value="ECO:0007669"/>
    <property type="project" value="UniProtKB-UniRule"/>
</dbReference>
<dbReference type="AlphaFoldDB" id="A0A059DVV0"/>
<comment type="function">
    <text evidence="7">Catalyzes the formation of phosphoribosylamine from phosphoribosylpyrophosphate (PRPP) and glutamine.</text>
</comment>
<protein>
    <recommendedName>
        <fullName evidence="7">Amidophosphoribosyltransferase</fullName>
        <shortName evidence="7">ATase</shortName>
        <ecNumber evidence="7">2.4.2.14</ecNumber>
    </recommendedName>
    <alternativeName>
        <fullName evidence="7">Glutamine phosphoribosylpyrophosphate amidotransferase</fullName>
        <shortName evidence="7">GPATase</shortName>
    </alternativeName>
</protein>
<dbReference type="eggNOG" id="COG0034">
    <property type="taxonomic scope" value="Bacteria"/>
</dbReference>
<dbReference type="CDD" id="cd06223">
    <property type="entry name" value="PRTases_typeI"/>
    <property type="match status" value="1"/>
</dbReference>
<evidence type="ECO:0000256" key="10">
    <source>
        <dbReference type="PIRSR" id="PIRSR000485-2"/>
    </source>
</evidence>
<dbReference type="GO" id="GO:0006189">
    <property type="term" value="P:'de novo' IMP biosynthetic process"/>
    <property type="evidence" value="ECO:0007669"/>
    <property type="project" value="UniProtKB-UniRule"/>
</dbReference>
<dbReference type="PIRSF" id="PIRSF000485">
    <property type="entry name" value="Amd_phspho_trans"/>
    <property type="match status" value="1"/>
</dbReference>
<dbReference type="UniPathway" id="UPA00074">
    <property type="reaction ID" value="UER00124"/>
</dbReference>
<feature type="binding site" evidence="7 10">
    <location>
        <position position="296"/>
    </location>
    <ligand>
        <name>Mg(2+)</name>
        <dbReference type="ChEBI" id="CHEBI:18420"/>
    </ligand>
</feature>
<comment type="caution">
    <text evidence="7">Lacks conserved residue(s) required for the propagation of feature annotation.</text>
</comment>
<organism evidence="12 13">
    <name type="scientific">Hyphomonas atlantica</name>
    <dbReference type="NCBI Taxonomy" id="1280948"/>
    <lineage>
        <taxon>Bacteria</taxon>
        <taxon>Pseudomonadati</taxon>
        <taxon>Pseudomonadota</taxon>
        <taxon>Alphaproteobacteria</taxon>
        <taxon>Hyphomonadales</taxon>
        <taxon>Hyphomonadaceae</taxon>
        <taxon>Hyphomonas</taxon>
    </lineage>
</organism>
<dbReference type="EC" id="2.4.2.14" evidence="7"/>
<dbReference type="EMBL" id="AWFH01000063">
    <property type="protein sequence ID" value="KCZ57857.1"/>
    <property type="molecule type" value="Genomic_DNA"/>
</dbReference>
<evidence type="ECO:0000256" key="4">
    <source>
        <dbReference type="ARBA" id="ARBA00022679"/>
    </source>
</evidence>
<dbReference type="HAMAP" id="MF_01931">
    <property type="entry name" value="PurF"/>
    <property type="match status" value="1"/>
</dbReference>
<feature type="binding site" evidence="7 10">
    <location>
        <position position="358"/>
    </location>
    <ligand>
        <name>Mg(2+)</name>
        <dbReference type="ChEBI" id="CHEBI:18420"/>
    </ligand>
</feature>
<feature type="active site" description="Nucleophile" evidence="7 9">
    <location>
        <position position="15"/>
    </location>
</feature>
<dbReference type="Proteomes" id="UP000024547">
    <property type="component" value="Unassembled WGS sequence"/>
</dbReference>
<dbReference type="Gene3D" id="3.40.50.2020">
    <property type="match status" value="1"/>
</dbReference>
<evidence type="ECO:0000313" key="12">
    <source>
        <dbReference type="EMBL" id="KCZ57857.1"/>
    </source>
</evidence>
<dbReference type="GO" id="GO:0009113">
    <property type="term" value="P:purine nucleobase biosynthetic process"/>
    <property type="evidence" value="ECO:0007669"/>
    <property type="project" value="UniProtKB-UniRule"/>
</dbReference>
<evidence type="ECO:0000256" key="5">
    <source>
        <dbReference type="ARBA" id="ARBA00022755"/>
    </source>
</evidence>
<comment type="caution">
    <text evidence="12">The sequence shown here is derived from an EMBL/GenBank/DDBJ whole genome shotgun (WGS) entry which is preliminary data.</text>
</comment>
<dbReference type="SUPFAM" id="SSF56235">
    <property type="entry name" value="N-terminal nucleophile aminohydrolases (Ntn hydrolases)"/>
    <property type="match status" value="1"/>
</dbReference>
<feature type="binding site" evidence="7 10">
    <location>
        <position position="359"/>
    </location>
    <ligand>
        <name>Mg(2+)</name>
        <dbReference type="ChEBI" id="CHEBI:18420"/>
    </ligand>
</feature>
<evidence type="ECO:0000313" key="13">
    <source>
        <dbReference type="Proteomes" id="UP000024547"/>
    </source>
</evidence>
<proteinExistence type="inferred from homology"/>
<reference evidence="12 13" key="1">
    <citation type="journal article" date="2014" name="Antonie Van Leeuwenhoek">
        <title>Hyphomonas beringensis sp. nov. and Hyphomonas chukchiensis sp. nov., isolated from surface seawater of the Bering Sea and Chukchi Sea.</title>
        <authorList>
            <person name="Li C."/>
            <person name="Lai Q."/>
            <person name="Li G."/>
            <person name="Dong C."/>
            <person name="Wang J."/>
            <person name="Liao Y."/>
            <person name="Shao Z."/>
        </authorList>
    </citation>
    <scope>NUCLEOTIDE SEQUENCE [LARGE SCALE GENOMIC DNA]</scope>
    <source>
        <strain evidence="12 13">22II1-22F38</strain>
    </source>
</reference>